<evidence type="ECO:0000256" key="10">
    <source>
        <dbReference type="RuleBase" id="RU361115"/>
    </source>
</evidence>
<name>T1J204_STRMM</name>
<protein>
    <recommendedName>
        <fullName evidence="10">Elongation of very long chain fatty acids protein</fullName>
        <ecNumber evidence="10">2.3.1.199</ecNumber>
    </recommendedName>
    <alternativeName>
        <fullName evidence="10">Very-long-chain 3-oxoacyl-CoA synthase</fullName>
    </alternativeName>
</protein>
<dbReference type="Proteomes" id="UP000014500">
    <property type="component" value="Unassembled WGS sequence"/>
</dbReference>
<dbReference type="Pfam" id="PF01151">
    <property type="entry name" value="ELO"/>
    <property type="match status" value="2"/>
</dbReference>
<feature type="transmembrane region" description="Helical" evidence="10">
    <location>
        <begin position="12"/>
        <end position="31"/>
    </location>
</feature>
<keyword evidence="9 10" id="KW-0275">Fatty acid biosynthesis</keyword>
<dbReference type="GO" id="GO:0034625">
    <property type="term" value="P:fatty acid elongation, monounsaturated fatty acid"/>
    <property type="evidence" value="ECO:0007669"/>
    <property type="project" value="TreeGrafter"/>
</dbReference>
<evidence type="ECO:0000256" key="8">
    <source>
        <dbReference type="ARBA" id="ARBA00023136"/>
    </source>
</evidence>
<keyword evidence="3 10" id="KW-0808">Transferase</keyword>
<evidence type="ECO:0000256" key="2">
    <source>
        <dbReference type="ARBA" id="ARBA00022516"/>
    </source>
</evidence>
<keyword evidence="8 10" id="KW-0472">Membrane</keyword>
<dbReference type="EMBL" id="JH431791">
    <property type="status" value="NOT_ANNOTATED_CDS"/>
    <property type="molecule type" value="Genomic_DNA"/>
</dbReference>
<comment type="catalytic activity">
    <reaction evidence="10">
        <text>a very-long-chain acyl-CoA + malonyl-CoA + H(+) = a very-long-chain 3-oxoacyl-CoA + CO2 + CoA</text>
        <dbReference type="Rhea" id="RHEA:32727"/>
        <dbReference type="ChEBI" id="CHEBI:15378"/>
        <dbReference type="ChEBI" id="CHEBI:16526"/>
        <dbReference type="ChEBI" id="CHEBI:57287"/>
        <dbReference type="ChEBI" id="CHEBI:57384"/>
        <dbReference type="ChEBI" id="CHEBI:90725"/>
        <dbReference type="ChEBI" id="CHEBI:90736"/>
        <dbReference type="EC" id="2.3.1.199"/>
    </reaction>
</comment>
<keyword evidence="5 10" id="KW-0276">Fatty acid metabolism</keyword>
<evidence type="ECO:0000313" key="11">
    <source>
        <dbReference type="EnsemblMetazoa" id="SMAR007579-PA"/>
    </source>
</evidence>
<comment type="similarity">
    <text evidence="10">Belongs to the ELO family.</text>
</comment>
<dbReference type="HOGENOM" id="CLU_887328_0_0_1"/>
<dbReference type="EnsemblMetazoa" id="SMAR007579-RA">
    <property type="protein sequence ID" value="SMAR007579-PA"/>
    <property type="gene ID" value="SMAR007579"/>
</dbReference>
<evidence type="ECO:0000256" key="4">
    <source>
        <dbReference type="ARBA" id="ARBA00022692"/>
    </source>
</evidence>
<sequence length="314" mass="36000">FSPGISSGISRISTPKVTFLYLAIYLLLIYFGQRWMQTRRALVVWNWSLALFSIFVVYRSLPEIIYEWQTYGFEYTVCDNTQLLVNPILQFGGWSNWATPRLLFCAKRSSFSFIGTIIGTQLAPTCQWFVLMNLMVHSAMYSYFALTAMRFKIPRPVAVVITIAQLLQMVLSYGVIAGGRHCDTLMWTIQMSLMMYASYWLLFAVLFYDKYLRKQPRLKNLIINRQTPKNIEQGKDLLVGPIDPVLYTRVLKCFSGFTIITMVLPTDTSLKKLQVWTIVPYRIGVVPTKDGHSRTCPLCSPTSGRSPPLPFSDI</sequence>
<evidence type="ECO:0000256" key="1">
    <source>
        <dbReference type="ARBA" id="ARBA00004141"/>
    </source>
</evidence>
<dbReference type="GO" id="GO:0034626">
    <property type="term" value="P:fatty acid elongation, polyunsaturated fatty acid"/>
    <property type="evidence" value="ECO:0007669"/>
    <property type="project" value="TreeGrafter"/>
</dbReference>
<keyword evidence="4 10" id="KW-0812">Transmembrane</keyword>
<dbReference type="AlphaFoldDB" id="T1J204"/>
<feature type="transmembrane region" description="Helical" evidence="10">
    <location>
        <begin position="158"/>
        <end position="179"/>
    </location>
</feature>
<keyword evidence="12" id="KW-1185">Reference proteome</keyword>
<dbReference type="eggNOG" id="KOG3072">
    <property type="taxonomic scope" value="Eukaryota"/>
</dbReference>
<feature type="transmembrane region" description="Helical" evidence="10">
    <location>
        <begin position="43"/>
        <end position="61"/>
    </location>
</feature>
<evidence type="ECO:0000256" key="7">
    <source>
        <dbReference type="ARBA" id="ARBA00023098"/>
    </source>
</evidence>
<dbReference type="GO" id="GO:0030148">
    <property type="term" value="P:sphingolipid biosynthetic process"/>
    <property type="evidence" value="ECO:0007669"/>
    <property type="project" value="TreeGrafter"/>
</dbReference>
<feature type="transmembrane region" description="Helical" evidence="10">
    <location>
        <begin position="185"/>
        <end position="208"/>
    </location>
</feature>
<accession>T1J204</accession>
<evidence type="ECO:0000256" key="6">
    <source>
        <dbReference type="ARBA" id="ARBA00022989"/>
    </source>
</evidence>
<keyword evidence="7 10" id="KW-0443">Lipid metabolism</keyword>
<evidence type="ECO:0000256" key="5">
    <source>
        <dbReference type="ARBA" id="ARBA00022832"/>
    </source>
</evidence>
<evidence type="ECO:0000256" key="3">
    <source>
        <dbReference type="ARBA" id="ARBA00022679"/>
    </source>
</evidence>
<evidence type="ECO:0000313" key="12">
    <source>
        <dbReference type="Proteomes" id="UP000014500"/>
    </source>
</evidence>
<evidence type="ECO:0000256" key="9">
    <source>
        <dbReference type="ARBA" id="ARBA00023160"/>
    </source>
</evidence>
<dbReference type="GO" id="GO:0009922">
    <property type="term" value="F:fatty acid elongase activity"/>
    <property type="evidence" value="ECO:0007669"/>
    <property type="project" value="UniProtKB-EC"/>
</dbReference>
<dbReference type="EC" id="2.3.1.199" evidence="10"/>
<dbReference type="GO" id="GO:0005789">
    <property type="term" value="C:endoplasmic reticulum membrane"/>
    <property type="evidence" value="ECO:0007669"/>
    <property type="project" value="TreeGrafter"/>
</dbReference>
<keyword evidence="2 10" id="KW-0444">Lipid biosynthesis</keyword>
<dbReference type="STRING" id="126957.T1J204"/>
<keyword evidence="6 10" id="KW-1133">Transmembrane helix</keyword>
<dbReference type="PANTHER" id="PTHR11157:SF17">
    <property type="entry name" value="ELONGATION OF VERY LONG CHAIN FATTY ACIDS PROTEIN 6"/>
    <property type="match status" value="1"/>
</dbReference>
<reference evidence="12" key="1">
    <citation type="submission" date="2011-05" db="EMBL/GenBank/DDBJ databases">
        <authorList>
            <person name="Richards S.R."/>
            <person name="Qu J."/>
            <person name="Jiang H."/>
            <person name="Jhangiani S.N."/>
            <person name="Agravi P."/>
            <person name="Goodspeed R."/>
            <person name="Gross S."/>
            <person name="Mandapat C."/>
            <person name="Jackson L."/>
            <person name="Mathew T."/>
            <person name="Pu L."/>
            <person name="Thornton R."/>
            <person name="Saada N."/>
            <person name="Wilczek-Boney K.B."/>
            <person name="Lee S."/>
            <person name="Kovar C."/>
            <person name="Wu Y."/>
            <person name="Scherer S.E."/>
            <person name="Worley K.C."/>
            <person name="Muzny D.M."/>
            <person name="Gibbs R."/>
        </authorList>
    </citation>
    <scope>NUCLEOTIDE SEQUENCE</scope>
    <source>
        <strain evidence="12">Brora</strain>
    </source>
</reference>
<reference evidence="11" key="2">
    <citation type="submission" date="2015-02" db="UniProtKB">
        <authorList>
            <consortium name="EnsemblMetazoa"/>
        </authorList>
    </citation>
    <scope>IDENTIFICATION</scope>
</reference>
<dbReference type="GO" id="GO:0019367">
    <property type="term" value="P:fatty acid elongation, saturated fatty acid"/>
    <property type="evidence" value="ECO:0007669"/>
    <property type="project" value="TreeGrafter"/>
</dbReference>
<organism evidence="11 12">
    <name type="scientific">Strigamia maritima</name>
    <name type="common">European centipede</name>
    <name type="synonym">Geophilus maritimus</name>
    <dbReference type="NCBI Taxonomy" id="126957"/>
    <lineage>
        <taxon>Eukaryota</taxon>
        <taxon>Metazoa</taxon>
        <taxon>Ecdysozoa</taxon>
        <taxon>Arthropoda</taxon>
        <taxon>Myriapoda</taxon>
        <taxon>Chilopoda</taxon>
        <taxon>Pleurostigmophora</taxon>
        <taxon>Geophilomorpha</taxon>
        <taxon>Linotaeniidae</taxon>
        <taxon>Strigamia</taxon>
    </lineage>
</organism>
<proteinExistence type="inferred from homology"/>
<comment type="subcellular location">
    <subcellularLocation>
        <location evidence="1">Membrane</location>
        <topology evidence="1">Multi-pass membrane protein</topology>
    </subcellularLocation>
</comment>
<dbReference type="PANTHER" id="PTHR11157">
    <property type="entry name" value="FATTY ACID ACYL TRANSFERASE-RELATED"/>
    <property type="match status" value="1"/>
</dbReference>
<dbReference type="PhylomeDB" id="T1J204"/>
<comment type="caution">
    <text evidence="10">Lacks conserved residue(s) required for the propagation of feature annotation.</text>
</comment>
<dbReference type="GO" id="GO:0042761">
    <property type="term" value="P:very long-chain fatty acid biosynthetic process"/>
    <property type="evidence" value="ECO:0007669"/>
    <property type="project" value="TreeGrafter"/>
</dbReference>
<dbReference type="OMA" id="FCAKRSS"/>
<dbReference type="InterPro" id="IPR002076">
    <property type="entry name" value="ELO_fam"/>
</dbReference>